<evidence type="ECO:0000256" key="1">
    <source>
        <dbReference type="SAM" id="Coils"/>
    </source>
</evidence>
<accession>A0A7V4G9N8</accession>
<dbReference type="AlphaFoldDB" id="A0A7V4G9N8"/>
<dbReference type="EMBL" id="DSXI01000567">
    <property type="protein sequence ID" value="HGS05964.1"/>
    <property type="molecule type" value="Genomic_DNA"/>
</dbReference>
<feature type="coiled-coil region" evidence="1">
    <location>
        <begin position="3"/>
        <end position="30"/>
    </location>
</feature>
<sequence>MPLRELAAELYRLTRKVEDLEKRLAALGSAPSPERTTLEAELFQAKKDRDHLRKVLEAKKEKPLV</sequence>
<gene>
    <name evidence="2" type="ORF">ENT08_09585</name>
</gene>
<reference evidence="2" key="1">
    <citation type="journal article" date="2020" name="mSystems">
        <title>Genome- and Community-Level Interaction Insights into Carbon Utilization and Element Cycling Functions of Hydrothermarchaeota in Hydrothermal Sediment.</title>
        <authorList>
            <person name="Zhou Z."/>
            <person name="Liu Y."/>
            <person name="Xu W."/>
            <person name="Pan J."/>
            <person name="Luo Z.H."/>
            <person name="Li M."/>
        </authorList>
    </citation>
    <scope>NUCLEOTIDE SEQUENCE [LARGE SCALE GENOMIC DNA]</scope>
    <source>
        <strain evidence="2">SpSt-548</strain>
    </source>
</reference>
<keyword evidence="1" id="KW-0175">Coiled coil</keyword>
<organism evidence="2">
    <name type="scientific">Desulfobacca acetoxidans</name>
    <dbReference type="NCBI Taxonomy" id="60893"/>
    <lineage>
        <taxon>Bacteria</taxon>
        <taxon>Pseudomonadati</taxon>
        <taxon>Thermodesulfobacteriota</taxon>
        <taxon>Desulfobaccia</taxon>
        <taxon>Desulfobaccales</taxon>
        <taxon>Desulfobaccaceae</taxon>
        <taxon>Desulfobacca</taxon>
    </lineage>
</organism>
<protein>
    <submittedName>
        <fullName evidence="2">Uncharacterized protein</fullName>
    </submittedName>
</protein>
<evidence type="ECO:0000313" key="2">
    <source>
        <dbReference type="EMBL" id="HGS05964.1"/>
    </source>
</evidence>
<comment type="caution">
    <text evidence="2">The sequence shown here is derived from an EMBL/GenBank/DDBJ whole genome shotgun (WGS) entry which is preliminary data.</text>
</comment>
<proteinExistence type="predicted"/>
<name>A0A7V4G9N8_9BACT</name>